<keyword evidence="7" id="KW-1185">Reference proteome</keyword>
<feature type="domain" description="RAP80 N-terminal" evidence="5">
    <location>
        <begin position="66"/>
        <end position="116"/>
    </location>
</feature>
<feature type="compositionally biased region" description="Basic and acidic residues" evidence="4">
    <location>
        <begin position="862"/>
        <end position="872"/>
    </location>
</feature>
<evidence type="ECO:0000256" key="2">
    <source>
        <dbReference type="ARBA" id="ARBA00022737"/>
    </source>
</evidence>
<feature type="region of interest" description="Disordered" evidence="4">
    <location>
        <begin position="862"/>
        <end position="898"/>
    </location>
</feature>
<dbReference type="GO" id="GO:0006302">
    <property type="term" value="P:double-strand break repair"/>
    <property type="evidence" value="ECO:0007669"/>
    <property type="project" value="InterPro"/>
</dbReference>
<keyword evidence="2" id="KW-0677">Repeat</keyword>
<feature type="compositionally biased region" description="Basic residues" evidence="4">
    <location>
        <begin position="655"/>
        <end position="666"/>
    </location>
</feature>
<protein>
    <submittedName>
        <fullName evidence="6">BRCA1-A complex subunit RAP80 isoform X2</fullName>
    </submittedName>
</protein>
<feature type="compositionally biased region" description="Basic and acidic residues" evidence="4">
    <location>
        <begin position="491"/>
        <end position="500"/>
    </location>
</feature>
<feature type="compositionally biased region" description="Basic and acidic residues" evidence="4">
    <location>
        <begin position="764"/>
        <end position="773"/>
    </location>
</feature>
<feature type="compositionally biased region" description="Polar residues" evidence="4">
    <location>
        <begin position="508"/>
        <end position="535"/>
    </location>
</feature>
<comment type="caution">
    <text evidence="6">The sequence shown here is derived from an EMBL/GenBank/DDBJ whole genome shotgun (WGS) entry which is preliminary data.</text>
</comment>
<dbReference type="GO" id="GO:0042393">
    <property type="term" value="F:histone binding"/>
    <property type="evidence" value="ECO:0007669"/>
    <property type="project" value="TreeGrafter"/>
</dbReference>
<name>A0AAV1QBC1_SCOSC</name>
<feature type="region of interest" description="Disordered" evidence="4">
    <location>
        <begin position="367"/>
        <end position="579"/>
    </location>
</feature>
<evidence type="ECO:0000313" key="7">
    <source>
        <dbReference type="Proteomes" id="UP001314229"/>
    </source>
</evidence>
<accession>A0AAV1QBC1</accession>
<evidence type="ECO:0000256" key="3">
    <source>
        <dbReference type="ARBA" id="ARBA00023242"/>
    </source>
</evidence>
<feature type="compositionally biased region" description="Polar residues" evidence="4">
    <location>
        <begin position="83"/>
        <end position="92"/>
    </location>
</feature>
<comment type="subcellular location">
    <subcellularLocation>
        <location evidence="1">Nucleus</location>
    </subcellularLocation>
</comment>
<feature type="compositionally biased region" description="Basic and acidic residues" evidence="4">
    <location>
        <begin position="148"/>
        <end position="163"/>
    </location>
</feature>
<feature type="compositionally biased region" description="Low complexity" evidence="4">
    <location>
        <begin position="104"/>
        <end position="119"/>
    </location>
</feature>
<dbReference type="PANTHER" id="PTHR15932">
    <property type="entry name" value="UBIQUITIN INTERACTION MOTIF-CONTAINING PROTEIN 1"/>
    <property type="match status" value="1"/>
</dbReference>
<feature type="region of interest" description="Disordered" evidence="4">
    <location>
        <begin position="1"/>
        <end position="122"/>
    </location>
</feature>
<proteinExistence type="predicted"/>
<feature type="compositionally biased region" description="Basic and acidic residues" evidence="4">
    <location>
        <begin position="57"/>
        <end position="68"/>
    </location>
</feature>
<dbReference type="PANTHER" id="PTHR15932:SF2">
    <property type="entry name" value="BRCA1-A COMPLEX SUBUNIT RAP80"/>
    <property type="match status" value="1"/>
</dbReference>
<dbReference type="EMBL" id="CAWUFR010000675">
    <property type="protein sequence ID" value="CAK6980329.1"/>
    <property type="molecule type" value="Genomic_DNA"/>
</dbReference>
<feature type="compositionally biased region" description="Polar residues" evidence="4">
    <location>
        <begin position="263"/>
        <end position="282"/>
    </location>
</feature>
<dbReference type="Gene3D" id="6.10.250.1800">
    <property type="match status" value="1"/>
</dbReference>
<dbReference type="InterPro" id="IPR038868">
    <property type="entry name" value="RAP80"/>
</dbReference>
<feature type="compositionally biased region" description="Polar residues" evidence="4">
    <location>
        <begin position="721"/>
        <end position="731"/>
    </location>
</feature>
<feature type="compositionally biased region" description="Low complexity" evidence="4">
    <location>
        <begin position="42"/>
        <end position="52"/>
    </location>
</feature>
<feature type="compositionally biased region" description="Low complexity" evidence="4">
    <location>
        <begin position="540"/>
        <end position="565"/>
    </location>
</feature>
<dbReference type="Proteomes" id="UP001314229">
    <property type="component" value="Unassembled WGS sequence"/>
</dbReference>
<dbReference type="AlphaFoldDB" id="A0AAV1QBC1"/>
<evidence type="ECO:0000259" key="5">
    <source>
        <dbReference type="Pfam" id="PF18282"/>
    </source>
</evidence>
<evidence type="ECO:0000256" key="1">
    <source>
        <dbReference type="ARBA" id="ARBA00004123"/>
    </source>
</evidence>
<feature type="compositionally biased region" description="Acidic residues" evidence="4">
    <location>
        <begin position="678"/>
        <end position="687"/>
    </location>
</feature>
<dbReference type="InterPro" id="IPR040714">
    <property type="entry name" value="RAP80_UIM"/>
</dbReference>
<feature type="region of interest" description="Disordered" evidence="4">
    <location>
        <begin position="140"/>
        <end position="196"/>
    </location>
</feature>
<feature type="compositionally biased region" description="Basic and acidic residues" evidence="4">
    <location>
        <begin position="688"/>
        <end position="708"/>
    </location>
</feature>
<feature type="compositionally biased region" description="Basic and acidic residues" evidence="4">
    <location>
        <begin position="883"/>
        <end position="898"/>
    </location>
</feature>
<feature type="compositionally biased region" description="Acidic residues" evidence="4">
    <location>
        <begin position="964"/>
        <end position="978"/>
    </location>
</feature>
<gene>
    <name evidence="6" type="ORF">FSCOSCO3_A028663</name>
</gene>
<dbReference type="CDD" id="cd20912">
    <property type="entry name" value="AIR_RAP80-like"/>
    <property type="match status" value="1"/>
</dbReference>
<feature type="compositionally biased region" description="Basic and acidic residues" evidence="4">
    <location>
        <begin position="803"/>
        <end position="823"/>
    </location>
</feature>
<dbReference type="GO" id="GO:0070530">
    <property type="term" value="F:K63-linked polyubiquitin modification-dependent protein binding"/>
    <property type="evidence" value="ECO:0007669"/>
    <property type="project" value="InterPro"/>
</dbReference>
<feature type="compositionally biased region" description="Basic and acidic residues" evidence="4">
    <location>
        <begin position="423"/>
        <end position="437"/>
    </location>
</feature>
<organism evidence="6 7">
    <name type="scientific">Scomber scombrus</name>
    <name type="common">Atlantic mackerel</name>
    <name type="synonym">Scomber vernalis</name>
    <dbReference type="NCBI Taxonomy" id="13677"/>
    <lineage>
        <taxon>Eukaryota</taxon>
        <taxon>Metazoa</taxon>
        <taxon>Chordata</taxon>
        <taxon>Craniata</taxon>
        <taxon>Vertebrata</taxon>
        <taxon>Euteleostomi</taxon>
        <taxon>Actinopterygii</taxon>
        <taxon>Neopterygii</taxon>
        <taxon>Teleostei</taxon>
        <taxon>Neoteleostei</taxon>
        <taxon>Acanthomorphata</taxon>
        <taxon>Pelagiaria</taxon>
        <taxon>Scombriformes</taxon>
        <taxon>Scombridae</taxon>
        <taxon>Scomber</taxon>
    </lineage>
</organism>
<sequence>MLVSMALRRHINKDVPSESQQMDEDGQDDDELDDGDDKDEFSTSLLSSLSTRGTRRKEREQKSKPKEMTEEEMMDLALRLSEQEASVTALQQQEEEEAVMKAIQESMSQSQPSPSSQTQILLPAAEASLRLCSRRKLLYSNGETESASEERSGAKKPRGENNNRNKKRKRKEEEEGSRLSPLPELPDLSQSQKISSQVSSCSSESVCVLLDSPQSCDSTQIDDCHLGKSPVFPLTGCRAEVLVPRLDPDTLQTCRSSGFVLCSQDSSSPTQKSPSAQRTSPTFPKIPGGVALPESTAPRKSPVFSETGGGEQSPEYLKSPVFGRNTQHETLPSACKATSENSGFMFSSQESLCSSVRPTSCRSRSPVFIASLKSPVASETERGPDGPTERRRDVDPDPAELRESSRDENPANDFKDASVCLQQDRKKDPNPDGRSKESSVPIESDDADKLKETSADWNCAAESELTSDMTLHWSEEDDDVTPVGSPSPVFPEERLVHQADDQPAASLNHVTTAASPGTNGPNRGSVDDQSSSNKRISLRPSTSSSSSTSTQPQPFSTTEQEPQQPISSQGGEGRGAAGGSTVHYYWGIPFCPRGLDPDSYTQVILAQMEVYEKSLKEAQRSLLRKAEWGDPILPEPEKPPSPESPPAESSQQLVPRRRCLRLRNRKLNAAADSPPGETAEEEEDEKKEEERGKRGEEEEEERNEREGGPVDTDDCEVCPETQLSDNDSTQDLMIAANDGAELQPKSPEKPEVEVILQVDSPAGEETKGEKEMMEVDAPAVTEPEGNNPVSSQKETKEEEEEKEERVDPDVEEIKDRRLQRSDSPELELLVVPQSAENNVDCPICQRSFSVTDIEWHAAYCDGEERAEAESRVSLKPRRKRTRKATEEPTDRSDAARSQEKCFICHKAVPLREYSRHTELCIQQQATKSTGKGNLLSALQHTESRDSEAGPSGSRLQTGDVIDLRDDDDDDDEEEEEGKEEGGGTGQRFRISDSPIRSFTPISEAGGCLINFKKQPPAKKPSQRRR</sequence>
<dbReference type="Pfam" id="PF18282">
    <property type="entry name" value="RAP80_UIM"/>
    <property type="match status" value="1"/>
</dbReference>
<feature type="region of interest" description="Disordered" evidence="4">
    <location>
        <begin position="940"/>
        <end position="1025"/>
    </location>
</feature>
<feature type="compositionally biased region" description="Polar residues" evidence="4">
    <location>
        <begin position="324"/>
        <end position="334"/>
    </location>
</feature>
<dbReference type="GO" id="GO:0070531">
    <property type="term" value="C:BRCA1-A complex"/>
    <property type="evidence" value="ECO:0007669"/>
    <property type="project" value="InterPro"/>
</dbReference>
<feature type="compositionally biased region" description="Acidic residues" evidence="4">
    <location>
        <begin position="21"/>
        <end position="39"/>
    </location>
</feature>
<reference evidence="6 7" key="1">
    <citation type="submission" date="2024-01" db="EMBL/GenBank/DDBJ databases">
        <authorList>
            <person name="Alioto T."/>
            <person name="Alioto T."/>
            <person name="Gomez Garrido J."/>
        </authorList>
    </citation>
    <scope>NUCLEOTIDE SEQUENCE [LARGE SCALE GENOMIC DNA]</scope>
</reference>
<feature type="compositionally biased region" description="Basic and acidic residues" evidence="4">
    <location>
        <begin position="379"/>
        <end position="416"/>
    </location>
</feature>
<evidence type="ECO:0000313" key="6">
    <source>
        <dbReference type="EMBL" id="CAK6980329.1"/>
    </source>
</evidence>
<feature type="region of interest" description="Disordered" evidence="4">
    <location>
        <begin position="261"/>
        <end position="334"/>
    </location>
</feature>
<dbReference type="GO" id="GO:0045739">
    <property type="term" value="P:positive regulation of DNA repair"/>
    <property type="evidence" value="ECO:0007669"/>
    <property type="project" value="TreeGrafter"/>
</dbReference>
<keyword evidence="3" id="KW-0539">Nucleus</keyword>
<evidence type="ECO:0000256" key="4">
    <source>
        <dbReference type="SAM" id="MobiDB-lite"/>
    </source>
</evidence>
<feature type="region of interest" description="Disordered" evidence="4">
    <location>
        <begin position="626"/>
        <end position="825"/>
    </location>
</feature>